<dbReference type="SUPFAM" id="SSF81901">
    <property type="entry name" value="HCP-like"/>
    <property type="match status" value="1"/>
</dbReference>
<dbReference type="InterPro" id="IPR011990">
    <property type="entry name" value="TPR-like_helical_dom_sf"/>
</dbReference>
<evidence type="ECO:0000256" key="1">
    <source>
        <dbReference type="PROSITE-ProRule" id="PRU00339"/>
    </source>
</evidence>
<keyword evidence="1" id="KW-0802">TPR repeat</keyword>
<feature type="repeat" description="TPR" evidence="1">
    <location>
        <begin position="60"/>
        <end position="93"/>
    </location>
</feature>
<dbReference type="RefSeq" id="WP_330109047.1">
    <property type="nucleotide sequence ID" value="NZ_JAZDQT010000003.1"/>
</dbReference>
<accession>A0ABU7IBA8</accession>
<name>A0ABU7IBA8_9SPHI</name>
<dbReference type="Pfam" id="PF13181">
    <property type="entry name" value="TPR_8"/>
    <property type="match status" value="2"/>
</dbReference>
<dbReference type="PANTHER" id="PTHR12558:SF13">
    <property type="entry name" value="CELL DIVISION CYCLE PROTEIN 27 HOMOLOG"/>
    <property type="match status" value="1"/>
</dbReference>
<evidence type="ECO:0000313" key="4">
    <source>
        <dbReference type="Proteomes" id="UP001336835"/>
    </source>
</evidence>
<gene>
    <name evidence="3" type="ORF">VRU48_16635</name>
</gene>
<comment type="caution">
    <text evidence="3">The sequence shown here is derived from an EMBL/GenBank/DDBJ whole genome shotgun (WGS) entry which is preliminary data.</text>
</comment>
<reference evidence="3 4" key="1">
    <citation type="submission" date="2024-01" db="EMBL/GenBank/DDBJ databases">
        <title>Pedobacter sp. nov., isolated from fresh soil.</title>
        <authorList>
            <person name="Le N.T.T."/>
        </authorList>
    </citation>
    <scope>NUCLEOTIDE SEQUENCE [LARGE SCALE GENOMIC DNA]</scope>
    <source>
        <strain evidence="3 4">KR3-3</strain>
    </source>
</reference>
<feature type="chain" id="PRO_5046669415" description="Tetratricopeptide repeat protein" evidence="2">
    <location>
        <begin position="28"/>
        <end position="580"/>
    </location>
</feature>
<dbReference type="Proteomes" id="UP001336835">
    <property type="component" value="Unassembled WGS sequence"/>
</dbReference>
<dbReference type="SUPFAM" id="SSF48452">
    <property type="entry name" value="TPR-like"/>
    <property type="match status" value="1"/>
</dbReference>
<keyword evidence="2" id="KW-0732">Signal</keyword>
<keyword evidence="4" id="KW-1185">Reference proteome</keyword>
<evidence type="ECO:0000256" key="2">
    <source>
        <dbReference type="SAM" id="SignalP"/>
    </source>
</evidence>
<feature type="repeat" description="TPR" evidence="1">
    <location>
        <begin position="522"/>
        <end position="554"/>
    </location>
</feature>
<sequence>MMTMKMIKKAITLSLGLVMMGGTASFAQSLADAKKAMDAEQYQKAGAMLKTLVSTQGTKGENFFNLGEVYLRTDDIDSARAVFTKGIAADAKYALNYVGLGHADLKSGNPTSAKTNFDKALQLGTKDYQTYLAIGRAYTDQAKPDYAAALPNLQKAEELDAKDKDAETFLALGDFYAMQTKNTEAYPMYLRALDINPTLNRAHVQIGRMYKMAFAYPEAEAELKKATESDPNYGPAYRELAENEMRWALADPKNAPAKRAEALANMKKYLDLTDKSFESRLRYAQFLFYADDFATLEKEVANLHAEANNPKEFVVIRMRGYSAIENKNFEQGLKYMNELFARKQDESRIVGGDYLYLGKALAATGNDSLALVNVVKAVSMDSTKVDALAEIGKKLYDAKNYVKAADAYRTVVKSNSKSPSIAMNYFYLGLADYYNYAYANQANKNPDRSILVEADNAFAKVTELAPDYEISYLQRARVNKLLDAKDNGETPKGLAVPYYEKYVELVTVTKPEKAAANAKSLVDAYNNLGAYAAPTDKEKAKEYFNKVLAIDPTNATATDNLKFLNGTPAPAPAKKAPIKK</sequence>
<dbReference type="SMART" id="SM00028">
    <property type="entry name" value="TPR"/>
    <property type="match status" value="8"/>
</dbReference>
<dbReference type="Gene3D" id="1.25.40.10">
    <property type="entry name" value="Tetratricopeptide repeat domain"/>
    <property type="match status" value="3"/>
</dbReference>
<organism evidence="3 4">
    <name type="scientific">Pedobacter albus</name>
    <dbReference type="NCBI Taxonomy" id="3113905"/>
    <lineage>
        <taxon>Bacteria</taxon>
        <taxon>Pseudomonadati</taxon>
        <taxon>Bacteroidota</taxon>
        <taxon>Sphingobacteriia</taxon>
        <taxon>Sphingobacteriales</taxon>
        <taxon>Sphingobacteriaceae</taxon>
        <taxon>Pedobacter</taxon>
    </lineage>
</organism>
<feature type="signal peptide" evidence="2">
    <location>
        <begin position="1"/>
        <end position="27"/>
    </location>
</feature>
<evidence type="ECO:0000313" key="3">
    <source>
        <dbReference type="EMBL" id="MEE1946753.1"/>
    </source>
</evidence>
<dbReference type="PANTHER" id="PTHR12558">
    <property type="entry name" value="CELL DIVISION CYCLE 16,23,27"/>
    <property type="match status" value="1"/>
</dbReference>
<dbReference type="EMBL" id="JAZDQT010000003">
    <property type="protein sequence ID" value="MEE1946753.1"/>
    <property type="molecule type" value="Genomic_DNA"/>
</dbReference>
<evidence type="ECO:0008006" key="5">
    <source>
        <dbReference type="Google" id="ProtNLM"/>
    </source>
</evidence>
<dbReference type="InterPro" id="IPR019734">
    <property type="entry name" value="TPR_rpt"/>
</dbReference>
<protein>
    <recommendedName>
        <fullName evidence="5">Tetratricopeptide repeat protein</fullName>
    </recommendedName>
</protein>
<proteinExistence type="predicted"/>
<dbReference type="PROSITE" id="PS50005">
    <property type="entry name" value="TPR"/>
    <property type="match status" value="3"/>
</dbReference>
<feature type="repeat" description="TPR" evidence="1">
    <location>
        <begin position="166"/>
        <end position="199"/>
    </location>
</feature>